<evidence type="ECO:0000313" key="4">
    <source>
        <dbReference type="Proteomes" id="UP000298340"/>
    </source>
</evidence>
<sequence>METNEIKNVAYLRDLTARYFNTQNPSADTKGKYTTQISLQNYYELGSTITNMLKMCILALEQQEHKISETDQHSAINVMLILEMVLEMFPLDEFEVFDEINKMCFADS</sequence>
<organism evidence="2 4">
    <name type="scientific">Flavobacterium circumlabens</name>
    <dbReference type="NCBI Taxonomy" id="2133765"/>
    <lineage>
        <taxon>Bacteria</taxon>
        <taxon>Pseudomonadati</taxon>
        <taxon>Bacteroidota</taxon>
        <taxon>Flavobacteriia</taxon>
        <taxon>Flavobacteriales</taxon>
        <taxon>Flavobacteriaceae</taxon>
        <taxon>Flavobacterium</taxon>
    </lineage>
</organism>
<reference evidence="1" key="3">
    <citation type="submission" date="2019-03" db="EMBL/GenBank/DDBJ databases">
        <authorList>
            <person name="Whitman W."/>
            <person name="Huntemann M."/>
            <person name="Clum A."/>
            <person name="Pillay M."/>
            <person name="Palaniappan K."/>
            <person name="Varghese N."/>
            <person name="Mikhailova N."/>
            <person name="Stamatis D."/>
            <person name="Reddy T."/>
            <person name="Daum C."/>
            <person name="Shapiro N."/>
            <person name="Ivanova N."/>
            <person name="Kyrpides N."/>
            <person name="Woyke T."/>
        </authorList>
    </citation>
    <scope>NUCLEOTIDE SEQUENCE</scope>
    <source>
        <strain evidence="1">P5626</strain>
    </source>
</reference>
<dbReference type="EMBL" id="QWDN01000001">
    <property type="protein sequence ID" value="TEB45670.1"/>
    <property type="molecule type" value="Genomic_DNA"/>
</dbReference>
<dbReference type="Proteomes" id="UP000298340">
    <property type="component" value="Unassembled WGS sequence"/>
</dbReference>
<name>A0A4Y7UGR8_9FLAO</name>
<evidence type="ECO:0000313" key="1">
    <source>
        <dbReference type="EMBL" id="TCN60511.1"/>
    </source>
</evidence>
<evidence type="ECO:0000313" key="2">
    <source>
        <dbReference type="EMBL" id="TEB45670.1"/>
    </source>
</evidence>
<dbReference type="EMBL" id="SLWA01000001">
    <property type="protein sequence ID" value="TCN60511.1"/>
    <property type="molecule type" value="Genomic_DNA"/>
</dbReference>
<keyword evidence="3" id="KW-1185">Reference proteome</keyword>
<accession>A0A4Y7UGR8</accession>
<protein>
    <submittedName>
        <fullName evidence="2">Uncharacterized protein</fullName>
    </submittedName>
</protein>
<reference evidence="1 3" key="1">
    <citation type="journal article" date="2015" name="Stand. Genomic Sci.">
        <title>Genomic Encyclopedia of Bacterial and Archaeal Type Strains, Phase III: the genomes of soil and plant-associated and newly described type strains.</title>
        <authorList>
            <person name="Whitman W.B."/>
            <person name="Woyke T."/>
            <person name="Klenk H.P."/>
            <person name="Zhou Y."/>
            <person name="Lilburn T.G."/>
            <person name="Beck B.J."/>
            <person name="De Vos P."/>
            <person name="Vandamme P."/>
            <person name="Eisen J.A."/>
            <person name="Garrity G."/>
            <person name="Hugenholtz P."/>
            <person name="Kyrpides N.C."/>
        </authorList>
    </citation>
    <scope>NUCLEOTIDE SEQUENCE [LARGE SCALE GENOMIC DNA]</scope>
    <source>
        <strain evidence="1 3">P5626</strain>
    </source>
</reference>
<dbReference type="RefSeq" id="WP_132031633.1">
    <property type="nucleotide sequence ID" value="NZ_QWDN01000001.1"/>
</dbReference>
<dbReference type="OrthoDB" id="1446962at2"/>
<reference evidence="2 4" key="2">
    <citation type="journal article" date="2018" name="Syst. Appl. Microbiol.">
        <title>Flavobacterium circumlabens sp. nov. and Flavobacterium cupreum sp. nov., two psychrotrophic species isolated from Antarctic environmental samples.</title>
        <authorList>
            <person name="Kralova S."/>
            <person name="Busse H.J."/>
            <person name="Svec P."/>
            <person name="Maslanova I."/>
            <person name="Stankova E."/>
            <person name="Bartak M."/>
            <person name="Sedlacek I."/>
        </authorList>
    </citation>
    <scope>NUCLEOTIDE SEQUENCE [LARGE SCALE GENOMIC DNA]</scope>
    <source>
        <strain evidence="2 4">CCM 8828</strain>
    </source>
</reference>
<proteinExistence type="predicted"/>
<dbReference type="AlphaFoldDB" id="A0A4Y7UGR8"/>
<evidence type="ECO:0000313" key="3">
    <source>
        <dbReference type="Proteomes" id="UP000295270"/>
    </source>
</evidence>
<gene>
    <name evidence="2" type="ORF">D0809_01290</name>
    <name evidence="1" type="ORF">EV142_10177</name>
</gene>
<comment type="caution">
    <text evidence="2">The sequence shown here is derived from an EMBL/GenBank/DDBJ whole genome shotgun (WGS) entry which is preliminary data.</text>
</comment>
<dbReference type="Proteomes" id="UP000295270">
    <property type="component" value="Unassembled WGS sequence"/>
</dbReference>